<dbReference type="FunFam" id="3.30.470.30:FF:000001">
    <property type="entry name" value="DNA ligase"/>
    <property type="match status" value="1"/>
</dbReference>
<name>B9XGZ1_PEDPL</name>
<dbReference type="PROSITE" id="PS01056">
    <property type="entry name" value="DNA_LIGASE_N2"/>
    <property type="match status" value="1"/>
</dbReference>
<dbReference type="InterPro" id="IPR001357">
    <property type="entry name" value="BRCT_dom"/>
</dbReference>
<sequence length="680" mass="74633">MTHNEAKTRHTQLVEEIRGHDNAYYVEAKPTISDQAYDRLYHELLDLEKKFPDLITSDSPSQRVSGEPLKEFKPVHHLSPMMSLDNTYSQQDVRDFVGRVQRLLPNETLEWILEPKVDGVAINLKYEKGVFVCGATRGDGTTGDDVTSNLKTIRSIAGKLKASGRKLPDVVEIRGEVYLPKAAFTKINAERVAAGEEPFANPRNSAAGSLKQLDPRIVAKRPLDVIVYGLGVFEGAERPKEHDEVLAWLKSAGCKTPEKTWKCCSADELIDAINELDQLRRKFTYETDGAVIKLNSFALRERIGFTSKAPRWAIAYKYAAEQAETKLKAITIQVGRTGALTPVAELEPVFLAGSTISRATLHNEDELRRKDIRVGDTVTIEKAGEVIPAVVGVVLTKRTGKEVQFQFPTHCPECGSKVARTEGTENGAAGVVWRCLNAACPAQIRGRIEHWCARGAMDIEGGGEALVSQLVTKGLVREVSDLYSLTLDQVAGLERMGEKSAQNFLDGVQASKTRDMWRLLFGLGILHVGAGVAKRLGRRFTTLDDIFAASQEQLTEVEDIGEVIAHSIVQWHQEPKNRELIELLRKAGLNFNSELYKPAAALGHFAGKTFVLTGTLPTLKREEAAAKIEALGGKVSGSVSKKTDYIVAGEDAGSKLEKAQKLGVKIIDEAAFLKLCANAV</sequence>
<dbReference type="SUPFAM" id="SSF47781">
    <property type="entry name" value="RuvA domain 2-like"/>
    <property type="match status" value="1"/>
</dbReference>
<feature type="binding site" evidence="15">
    <location>
        <position position="440"/>
    </location>
    <ligand>
        <name>Zn(2+)</name>
        <dbReference type="ChEBI" id="CHEBI:29105"/>
    </ligand>
</feature>
<feature type="active site" description="N6-AMP-lysine intermediate" evidence="15">
    <location>
        <position position="116"/>
    </location>
</feature>
<dbReference type="GO" id="GO:0046872">
    <property type="term" value="F:metal ion binding"/>
    <property type="evidence" value="ECO:0007669"/>
    <property type="project" value="UniProtKB-KW"/>
</dbReference>
<dbReference type="NCBIfam" id="TIGR00575">
    <property type="entry name" value="dnlj"/>
    <property type="match status" value="1"/>
</dbReference>
<dbReference type="PANTHER" id="PTHR23389:SF9">
    <property type="entry name" value="DNA LIGASE"/>
    <property type="match status" value="1"/>
</dbReference>
<keyword evidence="7 15" id="KW-0227">DNA damage</keyword>
<feature type="binding site" evidence="15">
    <location>
        <position position="137"/>
    </location>
    <ligand>
        <name>NAD(+)</name>
        <dbReference type="ChEBI" id="CHEBI:57540"/>
    </ligand>
</feature>
<evidence type="ECO:0000256" key="12">
    <source>
        <dbReference type="ARBA" id="ARBA00023211"/>
    </source>
</evidence>
<keyword evidence="6 15" id="KW-0479">Metal-binding</keyword>
<evidence type="ECO:0000256" key="1">
    <source>
        <dbReference type="ARBA" id="ARBA00004067"/>
    </source>
</evidence>
<evidence type="ECO:0000256" key="16">
    <source>
        <dbReference type="RuleBase" id="RU000618"/>
    </source>
</evidence>
<evidence type="ECO:0000259" key="17">
    <source>
        <dbReference type="PROSITE" id="PS50172"/>
    </source>
</evidence>
<comment type="cofactor">
    <cofactor evidence="15">
        <name>Mg(2+)</name>
        <dbReference type="ChEBI" id="CHEBI:18420"/>
    </cofactor>
    <cofactor evidence="15">
        <name>Mn(2+)</name>
        <dbReference type="ChEBI" id="CHEBI:29035"/>
    </cofactor>
</comment>
<dbReference type="HAMAP" id="MF_01588">
    <property type="entry name" value="DNA_ligase_A"/>
    <property type="match status" value="1"/>
</dbReference>
<dbReference type="InterPro" id="IPR041663">
    <property type="entry name" value="DisA/LigA_HHH"/>
</dbReference>
<dbReference type="SUPFAM" id="SSF56091">
    <property type="entry name" value="DNA ligase/mRNA capping enzyme, catalytic domain"/>
    <property type="match status" value="1"/>
</dbReference>
<feature type="binding site" evidence="15">
    <location>
        <begin position="83"/>
        <end position="84"/>
    </location>
    <ligand>
        <name>NAD(+)</name>
        <dbReference type="ChEBI" id="CHEBI:57540"/>
    </ligand>
</feature>
<dbReference type="GO" id="GO:0003911">
    <property type="term" value="F:DNA ligase (NAD+) activity"/>
    <property type="evidence" value="ECO:0007669"/>
    <property type="project" value="UniProtKB-UniRule"/>
</dbReference>
<keyword evidence="8 15" id="KW-0862">Zinc</keyword>
<feature type="binding site" evidence="15">
    <location>
        <position position="435"/>
    </location>
    <ligand>
        <name>Zn(2+)</name>
        <dbReference type="ChEBI" id="CHEBI:29105"/>
    </ligand>
</feature>
<proteinExistence type="inferred from homology"/>
<feature type="binding site" evidence="15">
    <location>
        <position position="293"/>
    </location>
    <ligand>
        <name>NAD(+)</name>
        <dbReference type="ChEBI" id="CHEBI:57540"/>
    </ligand>
</feature>
<dbReference type="FunFam" id="1.10.150.20:FF:000006">
    <property type="entry name" value="DNA ligase"/>
    <property type="match status" value="1"/>
</dbReference>
<evidence type="ECO:0000256" key="6">
    <source>
        <dbReference type="ARBA" id="ARBA00022723"/>
    </source>
</evidence>
<dbReference type="GO" id="GO:0005829">
    <property type="term" value="C:cytosol"/>
    <property type="evidence" value="ECO:0007669"/>
    <property type="project" value="TreeGrafter"/>
</dbReference>
<dbReference type="GO" id="GO:0006260">
    <property type="term" value="P:DNA replication"/>
    <property type="evidence" value="ECO:0007669"/>
    <property type="project" value="UniProtKB-KW"/>
</dbReference>
<accession>B9XGZ1</accession>
<evidence type="ECO:0000256" key="9">
    <source>
        <dbReference type="ARBA" id="ARBA00022842"/>
    </source>
</evidence>
<evidence type="ECO:0000256" key="14">
    <source>
        <dbReference type="ARBA" id="ARBA00060881"/>
    </source>
</evidence>
<dbReference type="InterPro" id="IPR004150">
    <property type="entry name" value="NAD_DNA_ligase_OB"/>
</dbReference>
<keyword evidence="12 15" id="KW-0464">Manganese</keyword>
<dbReference type="GO" id="GO:0003677">
    <property type="term" value="F:DNA binding"/>
    <property type="evidence" value="ECO:0007669"/>
    <property type="project" value="InterPro"/>
</dbReference>
<dbReference type="OrthoDB" id="9759736at2"/>
<dbReference type="InterPro" id="IPR018239">
    <property type="entry name" value="DNA_ligase_AS"/>
</dbReference>
<evidence type="ECO:0000256" key="13">
    <source>
        <dbReference type="ARBA" id="ARBA00034005"/>
    </source>
</evidence>
<comment type="catalytic activity">
    <reaction evidence="13 15 16">
        <text>NAD(+) + (deoxyribonucleotide)n-3'-hydroxyl + 5'-phospho-(deoxyribonucleotide)m = (deoxyribonucleotide)n+m + AMP + beta-nicotinamide D-nucleotide.</text>
        <dbReference type="EC" id="6.5.1.2"/>
    </reaction>
</comment>
<comment type="caution">
    <text evidence="18">The sequence shown here is derived from an EMBL/GenBank/DDBJ whole genome shotgun (WGS) entry which is preliminary data.</text>
</comment>
<organism evidence="18 19">
    <name type="scientific">Pedosphaera parvula (strain Ellin514)</name>
    <dbReference type="NCBI Taxonomy" id="320771"/>
    <lineage>
        <taxon>Bacteria</taxon>
        <taxon>Pseudomonadati</taxon>
        <taxon>Verrucomicrobiota</taxon>
        <taxon>Pedosphaerae</taxon>
        <taxon>Pedosphaerales</taxon>
        <taxon>Pedosphaeraceae</taxon>
        <taxon>Pedosphaera</taxon>
    </lineage>
</organism>
<dbReference type="Pfam" id="PF03120">
    <property type="entry name" value="OB_DNA_ligase"/>
    <property type="match status" value="1"/>
</dbReference>
<evidence type="ECO:0000256" key="5">
    <source>
        <dbReference type="ARBA" id="ARBA00022705"/>
    </source>
</evidence>
<keyword evidence="10 15" id="KW-0520">NAD</keyword>
<feature type="binding site" evidence="15">
    <location>
        <position position="414"/>
    </location>
    <ligand>
        <name>Zn(2+)</name>
        <dbReference type="ChEBI" id="CHEBI:29105"/>
    </ligand>
</feature>
<dbReference type="InterPro" id="IPR004149">
    <property type="entry name" value="Znf_DNAligase_C4"/>
</dbReference>
<comment type="similarity">
    <text evidence="14 15">Belongs to the NAD-dependent DNA ligase family. LigA subfamily.</text>
</comment>
<dbReference type="PANTHER" id="PTHR23389">
    <property type="entry name" value="CHROMOSOME TRANSMISSION FIDELITY FACTOR 18"/>
    <property type="match status" value="1"/>
</dbReference>
<dbReference type="Gene3D" id="6.20.10.30">
    <property type="match status" value="1"/>
</dbReference>
<evidence type="ECO:0000256" key="2">
    <source>
        <dbReference type="ARBA" id="ARBA00012722"/>
    </source>
</evidence>
<dbReference type="GO" id="GO:0006281">
    <property type="term" value="P:DNA repair"/>
    <property type="evidence" value="ECO:0007669"/>
    <property type="project" value="UniProtKB-KW"/>
</dbReference>
<keyword evidence="9 15" id="KW-0460">Magnesium</keyword>
<reference evidence="18 19" key="1">
    <citation type="journal article" date="2011" name="J. Bacteriol.">
        <title>Genome sequence of 'Pedosphaera parvula' Ellin514, an aerobic Verrucomicrobial isolate from pasture soil.</title>
        <authorList>
            <person name="Kant R."/>
            <person name="van Passel M.W."/>
            <person name="Sangwan P."/>
            <person name="Palva A."/>
            <person name="Lucas S."/>
            <person name="Copeland A."/>
            <person name="Lapidus A."/>
            <person name="Glavina Del Rio T."/>
            <person name="Dalin E."/>
            <person name="Tice H."/>
            <person name="Bruce D."/>
            <person name="Goodwin L."/>
            <person name="Pitluck S."/>
            <person name="Chertkov O."/>
            <person name="Larimer F.W."/>
            <person name="Land M.L."/>
            <person name="Hauser L."/>
            <person name="Brettin T.S."/>
            <person name="Detter J.C."/>
            <person name="Han S."/>
            <person name="de Vos W.M."/>
            <person name="Janssen P.H."/>
            <person name="Smidt H."/>
        </authorList>
    </citation>
    <scope>NUCLEOTIDE SEQUENCE [LARGE SCALE GENOMIC DNA]</scope>
    <source>
        <strain evidence="18 19">Ellin514</strain>
    </source>
</reference>
<dbReference type="InterPro" id="IPR010994">
    <property type="entry name" value="RuvA_2-like"/>
</dbReference>
<dbReference type="Pfam" id="PF00533">
    <property type="entry name" value="BRCT"/>
    <property type="match status" value="1"/>
</dbReference>
<dbReference type="SUPFAM" id="SSF52113">
    <property type="entry name" value="BRCT domain"/>
    <property type="match status" value="1"/>
</dbReference>
<dbReference type="CDD" id="cd17748">
    <property type="entry name" value="BRCT_DNA_ligase_like"/>
    <property type="match status" value="1"/>
</dbReference>
<keyword evidence="5 15" id="KW-0235">DNA replication</keyword>
<feature type="binding site" evidence="15">
    <location>
        <position position="411"/>
    </location>
    <ligand>
        <name>Zn(2+)</name>
        <dbReference type="ChEBI" id="CHEBI:29105"/>
    </ligand>
</feature>
<evidence type="ECO:0000256" key="7">
    <source>
        <dbReference type="ARBA" id="ARBA00022763"/>
    </source>
</evidence>
<dbReference type="SUPFAM" id="SSF50249">
    <property type="entry name" value="Nucleic acid-binding proteins"/>
    <property type="match status" value="1"/>
</dbReference>
<evidence type="ECO:0000313" key="19">
    <source>
        <dbReference type="Proteomes" id="UP000003688"/>
    </source>
</evidence>
<dbReference type="PIRSF" id="PIRSF001604">
    <property type="entry name" value="LigA"/>
    <property type="match status" value="1"/>
</dbReference>
<dbReference type="FunFam" id="2.40.50.140:FF:000012">
    <property type="entry name" value="DNA ligase"/>
    <property type="match status" value="1"/>
</dbReference>
<dbReference type="FunFam" id="3.40.50.10190:FF:000045">
    <property type="entry name" value="DNA ligase"/>
    <property type="match status" value="1"/>
</dbReference>
<dbReference type="InterPro" id="IPR033136">
    <property type="entry name" value="DNA_ligase_CS"/>
</dbReference>
<evidence type="ECO:0000256" key="15">
    <source>
        <dbReference type="HAMAP-Rule" id="MF_01588"/>
    </source>
</evidence>
<dbReference type="Gene3D" id="1.10.287.610">
    <property type="entry name" value="Helix hairpin bin"/>
    <property type="match status" value="1"/>
</dbReference>
<feature type="binding site" evidence="15">
    <location>
        <position position="176"/>
    </location>
    <ligand>
        <name>NAD(+)</name>
        <dbReference type="ChEBI" id="CHEBI:57540"/>
    </ligand>
</feature>
<keyword evidence="4 15" id="KW-0436">Ligase</keyword>
<dbReference type="EMBL" id="ABOX02000013">
    <property type="protein sequence ID" value="EEF60912.1"/>
    <property type="molecule type" value="Genomic_DNA"/>
</dbReference>
<dbReference type="FunFam" id="1.10.150.20:FF:000007">
    <property type="entry name" value="DNA ligase"/>
    <property type="match status" value="1"/>
</dbReference>
<dbReference type="Pfam" id="PF03119">
    <property type="entry name" value="DNA_ligase_ZBD"/>
    <property type="match status" value="1"/>
</dbReference>
<dbReference type="InterPro" id="IPR001679">
    <property type="entry name" value="DNA_ligase"/>
</dbReference>
<dbReference type="Gene3D" id="3.30.470.30">
    <property type="entry name" value="DNA ligase/mRNA capping enzyme"/>
    <property type="match status" value="1"/>
</dbReference>
<evidence type="ECO:0000313" key="18">
    <source>
        <dbReference type="EMBL" id="EEF60912.1"/>
    </source>
</evidence>
<dbReference type="STRING" id="320771.Cflav_PD4081"/>
<dbReference type="InterPro" id="IPR003583">
    <property type="entry name" value="Hlx-hairpin-Hlx_DNA-bd_motif"/>
</dbReference>
<feature type="binding site" evidence="15">
    <location>
        <position position="317"/>
    </location>
    <ligand>
        <name>NAD(+)</name>
        <dbReference type="ChEBI" id="CHEBI:57540"/>
    </ligand>
</feature>
<evidence type="ECO:0000256" key="4">
    <source>
        <dbReference type="ARBA" id="ARBA00022598"/>
    </source>
</evidence>
<evidence type="ECO:0000256" key="10">
    <source>
        <dbReference type="ARBA" id="ARBA00023027"/>
    </source>
</evidence>
<dbReference type="AlphaFoldDB" id="B9XGZ1"/>
<protein>
    <recommendedName>
        <fullName evidence="3 15">DNA ligase</fullName>
        <ecNumber evidence="2 15">6.5.1.2</ecNumber>
    </recommendedName>
    <alternativeName>
        <fullName evidence="15">Polydeoxyribonucleotide synthase [NAD(+)]</fullName>
    </alternativeName>
</protein>
<dbReference type="PROSITE" id="PS50172">
    <property type="entry name" value="BRCT"/>
    <property type="match status" value="1"/>
</dbReference>
<dbReference type="EC" id="6.5.1.2" evidence="2 15"/>
<evidence type="ECO:0000256" key="3">
    <source>
        <dbReference type="ARBA" id="ARBA00013308"/>
    </source>
</evidence>
<dbReference type="RefSeq" id="WP_007415087.1">
    <property type="nucleotide sequence ID" value="NZ_ABOX02000013.1"/>
</dbReference>
<dbReference type="InterPro" id="IPR013840">
    <property type="entry name" value="DNAligase_N"/>
</dbReference>
<keyword evidence="11 15" id="KW-0234">DNA repair</keyword>
<feature type="domain" description="BRCT" evidence="17">
    <location>
        <begin position="600"/>
        <end position="669"/>
    </location>
</feature>
<dbReference type="InterPro" id="IPR036420">
    <property type="entry name" value="BRCT_dom_sf"/>
</dbReference>
<feature type="binding site" evidence="15">
    <location>
        <begin position="34"/>
        <end position="38"/>
    </location>
    <ligand>
        <name>NAD(+)</name>
        <dbReference type="ChEBI" id="CHEBI:57540"/>
    </ligand>
</feature>
<gene>
    <name evidence="15" type="primary">ligA</name>
    <name evidence="18" type="ORF">Cflav_PD4081</name>
</gene>
<dbReference type="InterPro" id="IPR013839">
    <property type="entry name" value="DNAligase_adenylation"/>
</dbReference>
<evidence type="ECO:0000256" key="11">
    <source>
        <dbReference type="ARBA" id="ARBA00023204"/>
    </source>
</evidence>
<dbReference type="SMART" id="SM00292">
    <property type="entry name" value="BRCT"/>
    <property type="match status" value="1"/>
</dbReference>
<dbReference type="NCBIfam" id="NF005932">
    <property type="entry name" value="PRK07956.1"/>
    <property type="match status" value="1"/>
</dbReference>
<feature type="binding site" evidence="15">
    <location>
        <position position="114"/>
    </location>
    <ligand>
        <name>NAD(+)</name>
        <dbReference type="ChEBI" id="CHEBI:57540"/>
    </ligand>
</feature>
<dbReference type="Gene3D" id="2.40.50.140">
    <property type="entry name" value="Nucleic acid-binding proteins"/>
    <property type="match status" value="1"/>
</dbReference>
<dbReference type="Gene3D" id="1.10.150.20">
    <property type="entry name" value="5' to 3' exonuclease, C-terminal subdomain"/>
    <property type="match status" value="2"/>
</dbReference>
<dbReference type="InterPro" id="IPR012340">
    <property type="entry name" value="NA-bd_OB-fold"/>
</dbReference>
<keyword evidence="19" id="KW-1185">Reference proteome</keyword>
<dbReference type="PROSITE" id="PS01055">
    <property type="entry name" value="DNA_LIGASE_N1"/>
    <property type="match status" value="1"/>
</dbReference>
<comment type="function">
    <text evidence="1 15">DNA ligase that catalyzes the formation of phosphodiester linkages between 5'-phosphoryl and 3'-hydroxyl groups in double-stranded DNA using NAD as a coenzyme and as the energy source for the reaction. It is essential for DNA replication and repair of damaged DNA.</text>
</comment>
<dbReference type="Pfam" id="PF12826">
    <property type="entry name" value="HHH_2"/>
    <property type="match status" value="1"/>
</dbReference>
<dbReference type="Pfam" id="PF01653">
    <property type="entry name" value="DNA_ligase_aden"/>
    <property type="match status" value="1"/>
</dbReference>
<dbReference type="Proteomes" id="UP000003688">
    <property type="component" value="Unassembled WGS sequence"/>
</dbReference>
<dbReference type="Gene3D" id="3.40.50.10190">
    <property type="entry name" value="BRCT domain"/>
    <property type="match status" value="1"/>
</dbReference>
<evidence type="ECO:0000256" key="8">
    <source>
        <dbReference type="ARBA" id="ARBA00022833"/>
    </source>
</evidence>
<dbReference type="SMART" id="SM00532">
    <property type="entry name" value="LIGANc"/>
    <property type="match status" value="1"/>
</dbReference>
<dbReference type="CDD" id="cd00114">
    <property type="entry name" value="LIGANc"/>
    <property type="match status" value="1"/>
</dbReference>
<dbReference type="SMART" id="SM00278">
    <property type="entry name" value="HhH1"/>
    <property type="match status" value="2"/>
</dbReference>